<sequence length="72" mass="8272">MSSTLEQEANRIQILGDSVRTSVFSGIDAFCGKNRKEMADGHWIVLKEKIQNILLSLWKTLDVIFRKNFTTK</sequence>
<protein>
    <submittedName>
        <fullName evidence="1">Putative ovule protein</fullName>
    </submittedName>
</protein>
<accession>A0A0V0GPR7</accession>
<dbReference type="AlphaFoldDB" id="A0A0V0GPR7"/>
<evidence type="ECO:0000313" key="1">
    <source>
        <dbReference type="EMBL" id="JAP10255.1"/>
    </source>
</evidence>
<reference evidence="1" key="1">
    <citation type="submission" date="2015-12" db="EMBL/GenBank/DDBJ databases">
        <title>Gene expression during late stages of embryo sac development: a critical building block for successful pollen-pistil interactions.</title>
        <authorList>
            <person name="Liu Y."/>
            <person name="Joly V."/>
            <person name="Sabar M."/>
            <person name="Matton D.P."/>
        </authorList>
    </citation>
    <scope>NUCLEOTIDE SEQUENCE</scope>
</reference>
<proteinExistence type="predicted"/>
<name>A0A0V0GPR7_SOLCH</name>
<feature type="non-terminal residue" evidence="1">
    <location>
        <position position="72"/>
    </location>
</feature>
<dbReference type="EMBL" id="GEDG01033432">
    <property type="protein sequence ID" value="JAP10255.1"/>
    <property type="molecule type" value="Transcribed_RNA"/>
</dbReference>
<organism evidence="1">
    <name type="scientific">Solanum chacoense</name>
    <name type="common">Chaco potato</name>
    <dbReference type="NCBI Taxonomy" id="4108"/>
    <lineage>
        <taxon>Eukaryota</taxon>
        <taxon>Viridiplantae</taxon>
        <taxon>Streptophyta</taxon>
        <taxon>Embryophyta</taxon>
        <taxon>Tracheophyta</taxon>
        <taxon>Spermatophyta</taxon>
        <taxon>Magnoliopsida</taxon>
        <taxon>eudicotyledons</taxon>
        <taxon>Gunneridae</taxon>
        <taxon>Pentapetalae</taxon>
        <taxon>asterids</taxon>
        <taxon>lamiids</taxon>
        <taxon>Solanales</taxon>
        <taxon>Solanaceae</taxon>
        <taxon>Solanoideae</taxon>
        <taxon>Solaneae</taxon>
        <taxon>Solanum</taxon>
    </lineage>
</organism>